<sequence>MRWLNSLITLSLLTSLALAVPAKQEHFEAETSLRKSHKHRPQEKGGIAWDKNSLIIDGERIVLWQASLELFSWRLPVPSLWLDVLQKIKALGFNAVSFYSHWGLNNPSNGTLDFTGFRDYQPFLDACMQAGLWVVARPGPYINAETTGGGIPGWVLATDARTRTSDPKFEAAWKPYWTAMGELCAKNQWSEGGPVIMVQIENEYFLNGKGDMDLDYIKALEKGMIDAGVKVPLSFNDVGMKNRLVKGPGHVDLYGFDSYPQSLDWDACGAQEWRPVDERYHDYFESTSGKVGVPFYIPEFQGGTINQWTMPIAEDCQRLFGAEFERVFYLHNLASGVKMHNVYMTAILIRSISRTGTNWGGLAFPPSTTTYDYFAAIREDRTLRQPKYGELKVISHFLRSARDYPDAQVVGKWKVDGVGLEAKGAVVVTELENKDTRGKFYIVRHANSSSLATTEFRLQVRSGSHRQTTLPRSGHLTLRGRDSRIIATGFNFGKSRIAYCTARIMLATTIGEEDILLVYGDEGENHEIAFDEDGTSKLAVAQSDQEIKLENGVASFRTGSAAAVTSTLLKHGKRDMRVLIADTATAYAVWQPVLRNEDSQDPREAFYRHKDGDNVIVVGPYLVRDAVRKGKVLNVIGDLSESVSLLVFAPPDIESVLWNGQNVGAKKNNWNAWETDLAGPECFEAIRTDLAPWRYADSLAEIGSFDDSDWVDANHTSTGNLHKPYKNYKGSSILYAQDYGYHQGNLLFRGHFNATGREKRLFLSLSPGRYGAGSVWLNGEHLGSGSVPIDKIRSEDVNVSFALTPSLLRIGQDNVIVVLTDHMGYEEAGQFTDNTEDVKSPRGIRGYELVGGSEISWKVQGNVGGNWAPQDDLRSILNEGGLFAERQRWHRPEYDTSSWPERAPTDGLEKPGVAFYRSSFDLNVPEGLDLSLNVVYPDEKGPFRSQCWINGWMVAKRVGDLGPQLEFPVPPGILANGTNVIAVSYWSLGSTQRAKVNNGFDGIKVVASRPIKTGYNMQPVWQQYV</sequence>
<dbReference type="SUPFAM" id="SSF51445">
    <property type="entry name" value="(Trans)glycosidases"/>
    <property type="match status" value="1"/>
</dbReference>
<dbReference type="InterPro" id="IPR017853">
    <property type="entry name" value="GH"/>
</dbReference>
<dbReference type="GO" id="GO:0005975">
    <property type="term" value="P:carbohydrate metabolic process"/>
    <property type="evidence" value="ECO:0007669"/>
    <property type="project" value="InterPro"/>
</dbReference>
<evidence type="ECO:0000256" key="3">
    <source>
        <dbReference type="ARBA" id="ARBA00012756"/>
    </source>
</evidence>
<dbReference type="SMART" id="SM01029">
    <property type="entry name" value="BetaGal_dom2"/>
    <property type="match status" value="1"/>
</dbReference>
<dbReference type="InterPro" id="IPR031330">
    <property type="entry name" value="Gly_Hdrlase_35_cat"/>
</dbReference>
<dbReference type="Proteomes" id="UP000812966">
    <property type="component" value="Unassembled WGS sequence"/>
</dbReference>
<dbReference type="SUPFAM" id="SSF49785">
    <property type="entry name" value="Galactose-binding domain-like"/>
    <property type="match status" value="2"/>
</dbReference>
<keyword evidence="13" id="KW-1185">Reference proteome</keyword>
<dbReference type="Gene3D" id="2.60.120.260">
    <property type="entry name" value="Galactose-binding domain-like"/>
    <property type="match status" value="2"/>
</dbReference>
<comment type="catalytic activity">
    <reaction evidence="1 8">
        <text>Hydrolysis of terminal non-reducing beta-D-galactose residues in beta-D-galactosides.</text>
        <dbReference type="EC" id="3.2.1.23"/>
    </reaction>
</comment>
<dbReference type="Pfam" id="PF01301">
    <property type="entry name" value="Glyco_hydro_35"/>
    <property type="match status" value="1"/>
</dbReference>
<evidence type="ECO:0000256" key="9">
    <source>
        <dbReference type="RuleBase" id="RU003679"/>
    </source>
</evidence>
<keyword evidence="7 8" id="KW-0326">Glycosidase</keyword>
<dbReference type="Pfam" id="PF13364">
    <property type="entry name" value="BetaGal_ABD2"/>
    <property type="match status" value="2"/>
</dbReference>
<evidence type="ECO:0000256" key="4">
    <source>
        <dbReference type="ARBA" id="ARBA00022729"/>
    </source>
</evidence>
<dbReference type="SUPFAM" id="SSF117100">
    <property type="entry name" value="Beta-galactosidase LacA, domain 3"/>
    <property type="match status" value="1"/>
</dbReference>
<dbReference type="InterPro" id="IPR036833">
    <property type="entry name" value="BetaGal_dom3_sf"/>
</dbReference>
<dbReference type="InterPro" id="IPR025972">
    <property type="entry name" value="BetaGal_dom3"/>
</dbReference>
<dbReference type="Gene3D" id="3.20.20.80">
    <property type="entry name" value="Glycosidases"/>
    <property type="match status" value="1"/>
</dbReference>
<dbReference type="Gene3D" id="2.102.20.10">
    <property type="entry name" value="Beta-galactosidase, domain 2"/>
    <property type="match status" value="1"/>
</dbReference>
<evidence type="ECO:0000313" key="13">
    <source>
        <dbReference type="Proteomes" id="UP000812966"/>
    </source>
</evidence>
<feature type="chain" id="PRO_5035431010" description="Beta-galactosidase" evidence="10">
    <location>
        <begin position="20"/>
        <end position="1025"/>
    </location>
</feature>
<dbReference type="InterPro" id="IPR008979">
    <property type="entry name" value="Galactose-bd-like_sf"/>
</dbReference>
<accession>A0A8K0NT61</accession>
<gene>
    <name evidence="12" type="ORF">FFLO_03394</name>
</gene>
<evidence type="ECO:0000313" key="12">
    <source>
        <dbReference type="EMBL" id="KAG7539677.1"/>
    </source>
</evidence>
<organism evidence="12 13">
    <name type="scientific">Filobasidium floriforme</name>
    <dbReference type="NCBI Taxonomy" id="5210"/>
    <lineage>
        <taxon>Eukaryota</taxon>
        <taxon>Fungi</taxon>
        <taxon>Dikarya</taxon>
        <taxon>Basidiomycota</taxon>
        <taxon>Agaricomycotina</taxon>
        <taxon>Tremellomycetes</taxon>
        <taxon>Filobasidiales</taxon>
        <taxon>Filobasidiaceae</taxon>
        <taxon>Filobasidium</taxon>
    </lineage>
</organism>
<evidence type="ECO:0000256" key="5">
    <source>
        <dbReference type="ARBA" id="ARBA00022801"/>
    </source>
</evidence>
<dbReference type="InterPro" id="IPR001944">
    <property type="entry name" value="Glycoside_Hdrlase_35"/>
</dbReference>
<reference evidence="12" key="1">
    <citation type="submission" date="2020-04" db="EMBL/GenBank/DDBJ databases">
        <title>Analysis of mating type loci in Filobasidium floriforme.</title>
        <authorList>
            <person name="Nowrousian M."/>
        </authorList>
    </citation>
    <scope>NUCLEOTIDE SEQUENCE</scope>
    <source>
        <strain evidence="12">CBS 6242</strain>
    </source>
</reference>
<evidence type="ECO:0000256" key="7">
    <source>
        <dbReference type="ARBA" id="ARBA00023295"/>
    </source>
</evidence>
<dbReference type="Gene3D" id="2.60.390.10">
    <property type="entry name" value="Beta-galactosidase, domain 3"/>
    <property type="match status" value="1"/>
</dbReference>
<dbReference type="EC" id="3.2.1.23" evidence="3 8"/>
<feature type="signal peptide" evidence="10">
    <location>
        <begin position="1"/>
        <end position="19"/>
    </location>
</feature>
<feature type="domain" description="Beta-galactosidase" evidence="11">
    <location>
        <begin position="408"/>
        <end position="589"/>
    </location>
</feature>
<dbReference type="PROSITE" id="PS01182">
    <property type="entry name" value="GLYCOSYL_HYDROL_F35"/>
    <property type="match status" value="1"/>
</dbReference>
<keyword evidence="4 10" id="KW-0732">Signal</keyword>
<evidence type="ECO:0000256" key="8">
    <source>
        <dbReference type="RuleBase" id="RU000675"/>
    </source>
</evidence>
<keyword evidence="5 8" id="KW-0378">Hydrolase</keyword>
<dbReference type="EMBL" id="JABELV010000062">
    <property type="protein sequence ID" value="KAG7539677.1"/>
    <property type="molecule type" value="Genomic_DNA"/>
</dbReference>
<dbReference type="AlphaFoldDB" id="A0A8K0NT61"/>
<dbReference type="InterPro" id="IPR025300">
    <property type="entry name" value="BetaGal_jelly_roll_dom"/>
</dbReference>
<evidence type="ECO:0000259" key="11">
    <source>
        <dbReference type="SMART" id="SM01029"/>
    </source>
</evidence>
<dbReference type="PANTHER" id="PTHR23421">
    <property type="entry name" value="BETA-GALACTOSIDASE RELATED"/>
    <property type="match status" value="1"/>
</dbReference>
<keyword evidence="6" id="KW-0325">Glycoprotein</keyword>
<evidence type="ECO:0000256" key="10">
    <source>
        <dbReference type="SAM" id="SignalP"/>
    </source>
</evidence>
<name>A0A8K0NT61_9TREE</name>
<dbReference type="InterPro" id="IPR018954">
    <property type="entry name" value="Betagal_dom2"/>
</dbReference>
<protein>
    <recommendedName>
        <fullName evidence="3 8">Beta-galactosidase</fullName>
        <ecNumber evidence="3 8">3.2.1.23</ecNumber>
    </recommendedName>
</protein>
<dbReference type="GO" id="GO:0004565">
    <property type="term" value="F:beta-galactosidase activity"/>
    <property type="evidence" value="ECO:0007669"/>
    <property type="project" value="UniProtKB-EC"/>
</dbReference>
<proteinExistence type="inferred from homology"/>
<evidence type="ECO:0000256" key="6">
    <source>
        <dbReference type="ARBA" id="ARBA00023180"/>
    </source>
</evidence>
<dbReference type="Pfam" id="PF13363">
    <property type="entry name" value="BetaGal_dom3"/>
    <property type="match status" value="1"/>
</dbReference>
<dbReference type="PRINTS" id="PR00742">
    <property type="entry name" value="GLHYDRLASE35"/>
</dbReference>
<dbReference type="SUPFAM" id="SSF51011">
    <property type="entry name" value="Glycosyl hydrolase domain"/>
    <property type="match status" value="1"/>
</dbReference>
<evidence type="ECO:0000256" key="1">
    <source>
        <dbReference type="ARBA" id="ARBA00001412"/>
    </source>
</evidence>
<comment type="similarity">
    <text evidence="2 9">Belongs to the glycosyl hydrolase 35 family.</text>
</comment>
<comment type="caution">
    <text evidence="12">The sequence shown here is derived from an EMBL/GenBank/DDBJ whole genome shotgun (WGS) entry which is preliminary data.</text>
</comment>
<evidence type="ECO:0000256" key="2">
    <source>
        <dbReference type="ARBA" id="ARBA00009809"/>
    </source>
</evidence>
<dbReference type="InterPro" id="IPR037110">
    <property type="entry name" value="Betagal_dom2_sf"/>
</dbReference>
<dbReference type="Pfam" id="PF10435">
    <property type="entry name" value="BetaGal_dom2"/>
    <property type="match status" value="1"/>
</dbReference>
<dbReference type="InterPro" id="IPR019801">
    <property type="entry name" value="Glyco_hydro_35_CS"/>
</dbReference>